<dbReference type="RefSeq" id="WP_106288391.1">
    <property type="nucleotide sequence ID" value="NZ_CAWNTC010000013.1"/>
</dbReference>
<feature type="transmembrane region" description="Helical" evidence="1">
    <location>
        <begin position="65"/>
        <end position="89"/>
    </location>
</feature>
<accession>A0A2T1C509</accession>
<evidence type="ECO:0000313" key="3">
    <source>
        <dbReference type="Proteomes" id="UP000238762"/>
    </source>
</evidence>
<protein>
    <submittedName>
        <fullName evidence="2">Uncharacterized protein</fullName>
    </submittedName>
</protein>
<evidence type="ECO:0000313" key="2">
    <source>
        <dbReference type="EMBL" id="PSB03227.1"/>
    </source>
</evidence>
<keyword evidence="1" id="KW-0812">Transmembrane</keyword>
<keyword evidence="1" id="KW-0472">Membrane</keyword>
<gene>
    <name evidence="2" type="ORF">C7B64_09405</name>
</gene>
<evidence type="ECO:0000256" key="1">
    <source>
        <dbReference type="SAM" id="Phobius"/>
    </source>
</evidence>
<name>A0A2T1C509_9CYAN</name>
<keyword evidence="3" id="KW-1185">Reference proteome</keyword>
<dbReference type="Proteomes" id="UP000238762">
    <property type="component" value="Unassembled WGS sequence"/>
</dbReference>
<proteinExistence type="predicted"/>
<reference evidence="2 3" key="2">
    <citation type="submission" date="2018-03" db="EMBL/GenBank/DDBJ databases">
        <title>The ancient ancestry and fast evolution of plastids.</title>
        <authorList>
            <person name="Moore K.R."/>
            <person name="Magnabosco C."/>
            <person name="Momper L."/>
            <person name="Gold D.A."/>
            <person name="Bosak T."/>
            <person name="Fournier G.P."/>
        </authorList>
    </citation>
    <scope>NUCLEOTIDE SEQUENCE [LARGE SCALE GENOMIC DNA]</scope>
    <source>
        <strain evidence="2 3">CCAP 1448/3</strain>
    </source>
</reference>
<organism evidence="2 3">
    <name type="scientific">Merismopedia glauca CCAP 1448/3</name>
    <dbReference type="NCBI Taxonomy" id="1296344"/>
    <lineage>
        <taxon>Bacteria</taxon>
        <taxon>Bacillati</taxon>
        <taxon>Cyanobacteriota</taxon>
        <taxon>Cyanophyceae</taxon>
        <taxon>Synechococcales</taxon>
        <taxon>Merismopediaceae</taxon>
        <taxon>Merismopedia</taxon>
    </lineage>
</organism>
<keyword evidence="1" id="KW-1133">Transmembrane helix</keyword>
<comment type="caution">
    <text evidence="2">The sequence shown here is derived from an EMBL/GenBank/DDBJ whole genome shotgun (WGS) entry which is preliminary data.</text>
</comment>
<dbReference type="OrthoDB" id="488264at2"/>
<feature type="transmembrane region" description="Helical" evidence="1">
    <location>
        <begin position="12"/>
        <end position="45"/>
    </location>
</feature>
<dbReference type="EMBL" id="PVWJ01000037">
    <property type="protein sequence ID" value="PSB03227.1"/>
    <property type="molecule type" value="Genomic_DNA"/>
</dbReference>
<reference evidence="2 3" key="1">
    <citation type="submission" date="2018-02" db="EMBL/GenBank/DDBJ databases">
        <authorList>
            <person name="Cohen D.B."/>
            <person name="Kent A.D."/>
        </authorList>
    </citation>
    <scope>NUCLEOTIDE SEQUENCE [LARGE SCALE GENOMIC DNA]</scope>
    <source>
        <strain evidence="2 3">CCAP 1448/3</strain>
    </source>
</reference>
<dbReference type="AlphaFoldDB" id="A0A2T1C509"/>
<sequence length="97" mass="10594">MTISHSFLRSVVLSIFLSFIAPILLTITIFISLLIVGCFPGVTALTLTSTNHIKQFLAVFGNGCPLQGLLVISITCSLVGALFDTYAFYRYQTMRGN</sequence>